<dbReference type="Gene3D" id="1.10.238.10">
    <property type="entry name" value="EF-hand"/>
    <property type="match status" value="2"/>
</dbReference>
<evidence type="ECO:0000313" key="1">
    <source>
        <dbReference type="EMBL" id="KFD53511.1"/>
    </source>
</evidence>
<dbReference type="Proteomes" id="UP000030758">
    <property type="component" value="Unassembled WGS sequence"/>
</dbReference>
<gene>
    <name evidence="1" type="ORF">M513_05617</name>
    <name evidence="2" type="ORF">M514_05617</name>
</gene>
<dbReference type="OrthoDB" id="5959761at2759"/>
<evidence type="ECO:0000313" key="2">
    <source>
        <dbReference type="EMBL" id="KFD71818.1"/>
    </source>
</evidence>
<dbReference type="PANTHER" id="PTHR23048:SF49">
    <property type="entry name" value="FI08416P-RELATED"/>
    <property type="match status" value="1"/>
</dbReference>
<dbReference type="EMBL" id="KL367480">
    <property type="protein sequence ID" value="KFD71818.1"/>
    <property type="molecule type" value="Genomic_DNA"/>
</dbReference>
<dbReference type="GO" id="GO:0016460">
    <property type="term" value="C:myosin II complex"/>
    <property type="evidence" value="ECO:0007669"/>
    <property type="project" value="TreeGrafter"/>
</dbReference>
<organism evidence="2">
    <name type="scientific">Trichuris suis</name>
    <name type="common">pig whipworm</name>
    <dbReference type="NCBI Taxonomy" id="68888"/>
    <lineage>
        <taxon>Eukaryota</taxon>
        <taxon>Metazoa</taxon>
        <taxon>Ecdysozoa</taxon>
        <taxon>Nematoda</taxon>
        <taxon>Enoplea</taxon>
        <taxon>Dorylaimia</taxon>
        <taxon>Trichinellida</taxon>
        <taxon>Trichuridae</taxon>
        <taxon>Trichuris</taxon>
    </lineage>
</organism>
<dbReference type="Proteomes" id="UP000030764">
    <property type="component" value="Unassembled WGS sequence"/>
</dbReference>
<proteinExistence type="predicted"/>
<dbReference type="FunFam" id="1.10.238.10:FF:000001">
    <property type="entry name" value="Calmodulin 1"/>
    <property type="match status" value="1"/>
</dbReference>
<protein>
    <recommendedName>
        <fullName evidence="4">EF hand</fullName>
    </recommendedName>
</protein>
<sequence length="159" mass="17919">MDDYHSGLCIVHLPFADVILIEVTSLFRYFGNDGGISIPFEQVGTVLRVLGRAPTEEQVNMLCDSARKRASKMYFDQFVSILSALTTVEESVSVEQFVTGLSQFNEDNSGFLKAEKLRRLLTTTGEKFNDSEVDDILRDQEDSNGNVNILKFVRHIMNC</sequence>
<dbReference type="SUPFAM" id="SSF47473">
    <property type="entry name" value="EF-hand"/>
    <property type="match status" value="1"/>
</dbReference>
<name>A0A085NQS2_9BILA</name>
<dbReference type="PANTHER" id="PTHR23048">
    <property type="entry name" value="MYOSIN LIGHT CHAIN 1, 3"/>
    <property type="match status" value="1"/>
</dbReference>
<reference evidence="2 3" key="1">
    <citation type="journal article" date="2014" name="Nat. Genet.">
        <title>Genome and transcriptome of the porcine whipworm Trichuris suis.</title>
        <authorList>
            <person name="Jex A.R."/>
            <person name="Nejsum P."/>
            <person name="Schwarz E.M."/>
            <person name="Hu L."/>
            <person name="Young N.D."/>
            <person name="Hall R.S."/>
            <person name="Korhonen P.K."/>
            <person name="Liao S."/>
            <person name="Thamsborg S."/>
            <person name="Xia J."/>
            <person name="Xu P."/>
            <person name="Wang S."/>
            <person name="Scheerlinck J.P."/>
            <person name="Hofmann A."/>
            <person name="Sternberg P.W."/>
            <person name="Wang J."/>
            <person name="Gasser R.B."/>
        </authorList>
    </citation>
    <scope>NUCLEOTIDE SEQUENCE [LARGE SCALE GENOMIC DNA]</scope>
    <source>
        <strain evidence="2">DCEP-RM93F</strain>
        <strain evidence="1">DCEP-RM93M</strain>
    </source>
</reference>
<evidence type="ECO:0008006" key="4">
    <source>
        <dbReference type="Google" id="ProtNLM"/>
    </source>
</evidence>
<dbReference type="EMBL" id="KL363216">
    <property type="protein sequence ID" value="KFD53511.1"/>
    <property type="molecule type" value="Genomic_DNA"/>
</dbReference>
<evidence type="ECO:0000313" key="3">
    <source>
        <dbReference type="Proteomes" id="UP000030764"/>
    </source>
</evidence>
<accession>A0A085NQS2</accession>
<dbReference type="InterPro" id="IPR011992">
    <property type="entry name" value="EF-hand-dom_pair"/>
</dbReference>
<dbReference type="InterPro" id="IPR050230">
    <property type="entry name" value="CALM/Myosin/TropC-like"/>
</dbReference>
<dbReference type="AlphaFoldDB" id="A0A085NQS2"/>
<keyword evidence="3" id="KW-1185">Reference proteome</keyword>